<keyword evidence="7" id="KW-1015">Disulfide bond</keyword>
<dbReference type="GO" id="GO:0004896">
    <property type="term" value="F:cytokine receptor activity"/>
    <property type="evidence" value="ECO:0007669"/>
    <property type="project" value="InterPro"/>
</dbReference>
<proteinExistence type="inferred from homology"/>
<dbReference type="InterPro" id="IPR036116">
    <property type="entry name" value="FN3_sf"/>
</dbReference>
<accession>A0A151NJQ5</accession>
<dbReference type="InterPro" id="IPR013783">
    <property type="entry name" value="Ig-like_fold"/>
</dbReference>
<dbReference type="GeneID" id="102575498"/>
<name>A0A151NJQ5_ALLMI</name>
<keyword evidence="8 13" id="KW-0675">Receptor</keyword>
<keyword evidence="6 10" id="KW-0472">Membrane</keyword>
<evidence type="ECO:0000256" key="9">
    <source>
        <dbReference type="ARBA" id="ARBA00023180"/>
    </source>
</evidence>
<evidence type="ECO:0000259" key="12">
    <source>
        <dbReference type="PROSITE" id="PS50853"/>
    </source>
</evidence>
<dbReference type="InterPro" id="IPR003961">
    <property type="entry name" value="FN3_dom"/>
</dbReference>
<evidence type="ECO:0000256" key="1">
    <source>
        <dbReference type="ARBA" id="ARBA00004479"/>
    </source>
</evidence>
<evidence type="ECO:0000256" key="11">
    <source>
        <dbReference type="SAM" id="SignalP"/>
    </source>
</evidence>
<dbReference type="PROSITE" id="PS50853">
    <property type="entry name" value="FN3"/>
    <property type="match status" value="1"/>
</dbReference>
<dbReference type="PANTHER" id="PTHR23037:SF47">
    <property type="entry name" value="INTERLEUKIN 2 RECEPTOR SUBUNIT GAMMA"/>
    <property type="match status" value="1"/>
</dbReference>
<reference evidence="13 14" key="1">
    <citation type="journal article" date="2012" name="Genome Biol.">
        <title>Sequencing three crocodilian genomes to illuminate the evolution of archosaurs and amniotes.</title>
        <authorList>
            <person name="St John J.A."/>
            <person name="Braun E.L."/>
            <person name="Isberg S.R."/>
            <person name="Miles L.G."/>
            <person name="Chong A.Y."/>
            <person name="Gongora J."/>
            <person name="Dalzell P."/>
            <person name="Moran C."/>
            <person name="Bed'hom B."/>
            <person name="Abzhanov A."/>
            <person name="Burgess S.C."/>
            <person name="Cooksey A.M."/>
            <person name="Castoe T.A."/>
            <person name="Crawford N.G."/>
            <person name="Densmore L.D."/>
            <person name="Drew J.C."/>
            <person name="Edwards S.V."/>
            <person name="Faircloth B.C."/>
            <person name="Fujita M.K."/>
            <person name="Greenwold M.J."/>
            <person name="Hoffmann F.G."/>
            <person name="Howard J.M."/>
            <person name="Iguchi T."/>
            <person name="Janes D.E."/>
            <person name="Khan S.Y."/>
            <person name="Kohno S."/>
            <person name="de Koning A.J."/>
            <person name="Lance S.L."/>
            <person name="McCarthy F.M."/>
            <person name="McCormack J.E."/>
            <person name="Merchant M.E."/>
            <person name="Peterson D.G."/>
            <person name="Pollock D.D."/>
            <person name="Pourmand N."/>
            <person name="Raney B.J."/>
            <person name="Roessler K.A."/>
            <person name="Sanford J.R."/>
            <person name="Sawyer R.H."/>
            <person name="Schmidt C.J."/>
            <person name="Triplett E.W."/>
            <person name="Tuberville T.D."/>
            <person name="Venegas-Anaya M."/>
            <person name="Howard J.T."/>
            <person name="Jarvis E.D."/>
            <person name="Guillette L.J.Jr."/>
            <person name="Glenn T.C."/>
            <person name="Green R.E."/>
            <person name="Ray D.A."/>
        </authorList>
    </citation>
    <scope>NUCLEOTIDE SEQUENCE [LARGE SCALE GENOMIC DNA]</scope>
    <source>
        <strain evidence="13">KSC_2009_1</strain>
    </source>
</reference>
<dbReference type="OrthoDB" id="8942047at2759"/>
<dbReference type="CTD" id="3561"/>
<dbReference type="AlphaFoldDB" id="A0A151NJQ5"/>
<comment type="subcellular location">
    <subcellularLocation>
        <location evidence="1">Membrane</location>
        <topology evidence="1">Single-pass type I membrane protein</topology>
    </subcellularLocation>
</comment>
<keyword evidence="4 11" id="KW-0732">Signal</keyword>
<dbReference type="InterPro" id="IPR053856">
    <property type="entry name" value="TSLPR_D1"/>
</dbReference>
<keyword evidence="9" id="KW-0325">Glycoprotein</keyword>
<dbReference type="Pfam" id="PF22012">
    <property type="entry name" value="TSLPR_D1"/>
    <property type="match status" value="1"/>
</dbReference>
<dbReference type="PROSITE" id="PS01355">
    <property type="entry name" value="HEMATOPO_REC_S_F1"/>
    <property type="match status" value="1"/>
</dbReference>
<protein>
    <submittedName>
        <fullName evidence="13">Cytokine receptor common subunit gamma isoform A</fullName>
    </submittedName>
</protein>
<evidence type="ECO:0000256" key="5">
    <source>
        <dbReference type="ARBA" id="ARBA00022989"/>
    </source>
</evidence>
<evidence type="ECO:0000313" key="14">
    <source>
        <dbReference type="Proteomes" id="UP000050525"/>
    </source>
</evidence>
<keyword evidence="5 10" id="KW-1133">Transmembrane helix</keyword>
<dbReference type="FunFam" id="2.60.40.10:FF:000754">
    <property type="entry name" value="Cytokine receptor common subunit gamma"/>
    <property type="match status" value="1"/>
</dbReference>
<dbReference type="Pfam" id="PF21605">
    <property type="entry name" value="CRLF2-like_D2"/>
    <property type="match status" value="1"/>
</dbReference>
<dbReference type="STRING" id="8496.A0A151NJQ5"/>
<evidence type="ECO:0000256" key="8">
    <source>
        <dbReference type="ARBA" id="ARBA00023170"/>
    </source>
</evidence>
<feature type="transmembrane region" description="Helical" evidence="10">
    <location>
        <begin position="226"/>
        <end position="249"/>
    </location>
</feature>
<sequence length="340" mass="38777">MILAVLLLCGLGQLGTAAPGSQGVKCVVFNDEYMTCMWGNQEDQPAANYSLYYWYQHQPAVTECQRYLQHNGINTGCWFSHSEIKLFQTFRVHVNASHGSRTQVIPTYDMKLQDLVKPDPPVNLTLQNMSNHQLQLSWHTPYPRQQCVEHAVRYRSNKDTDWTVHGVNGQLFSFPSVDEEKKYTFQVRSKINQYCGSTQLWSEWSVPVYWGNTMAHNSTGEPLPRYWVRTVLIPVVSGVVLLVLVVMLVRMERVWVVFMPQVPNPSKTFDELFNTHKGNFQEWAGVPKDMVESFTPNYSESICHVSELLPKEGQEPVTDSWAPLGPRSGPLPLKKDIGGL</sequence>
<evidence type="ECO:0000256" key="4">
    <source>
        <dbReference type="ARBA" id="ARBA00022729"/>
    </source>
</evidence>
<feature type="domain" description="Fibronectin type-III" evidence="12">
    <location>
        <begin position="120"/>
        <end position="213"/>
    </location>
</feature>
<dbReference type="SMART" id="SM00060">
    <property type="entry name" value="FN3"/>
    <property type="match status" value="1"/>
</dbReference>
<evidence type="ECO:0000256" key="10">
    <source>
        <dbReference type="SAM" id="Phobius"/>
    </source>
</evidence>
<dbReference type="Proteomes" id="UP000050525">
    <property type="component" value="Unassembled WGS sequence"/>
</dbReference>
<evidence type="ECO:0000256" key="7">
    <source>
        <dbReference type="ARBA" id="ARBA00023157"/>
    </source>
</evidence>
<comment type="similarity">
    <text evidence="2">Belongs to the type I cytokine receptor family. Type 5 subfamily.</text>
</comment>
<dbReference type="InterPro" id="IPR003531">
    <property type="entry name" value="Hempt_rcpt_S_F1_CS"/>
</dbReference>
<keyword evidence="3 10" id="KW-0812">Transmembrane</keyword>
<gene>
    <name evidence="13" type="primary">IL2RG-1</name>
    <name evidence="13" type="ORF">Y1Q_0008882</name>
</gene>
<dbReference type="eggNOG" id="ENOG502S289">
    <property type="taxonomic scope" value="Eukaryota"/>
</dbReference>
<feature type="signal peptide" evidence="11">
    <location>
        <begin position="1"/>
        <end position="17"/>
    </location>
</feature>
<dbReference type="CDD" id="cd00063">
    <property type="entry name" value="FN3"/>
    <property type="match status" value="1"/>
</dbReference>
<keyword evidence="14" id="KW-1185">Reference proteome</keyword>
<dbReference type="InterPro" id="IPR048648">
    <property type="entry name" value="CRLF2-like_D2"/>
</dbReference>
<evidence type="ECO:0000256" key="2">
    <source>
        <dbReference type="ARBA" id="ARBA00008159"/>
    </source>
</evidence>
<dbReference type="SUPFAM" id="SSF49265">
    <property type="entry name" value="Fibronectin type III"/>
    <property type="match status" value="2"/>
</dbReference>
<dbReference type="EMBL" id="AKHW03002926">
    <property type="protein sequence ID" value="KYO36755.1"/>
    <property type="molecule type" value="Genomic_DNA"/>
</dbReference>
<dbReference type="PANTHER" id="PTHR23037">
    <property type="entry name" value="CYTOKINE RECEPTOR"/>
    <property type="match status" value="1"/>
</dbReference>
<evidence type="ECO:0000256" key="6">
    <source>
        <dbReference type="ARBA" id="ARBA00023136"/>
    </source>
</evidence>
<dbReference type="Gene3D" id="2.60.40.10">
    <property type="entry name" value="Immunoglobulins"/>
    <property type="match status" value="2"/>
</dbReference>
<dbReference type="GO" id="GO:0009897">
    <property type="term" value="C:external side of plasma membrane"/>
    <property type="evidence" value="ECO:0007669"/>
    <property type="project" value="TreeGrafter"/>
</dbReference>
<evidence type="ECO:0000256" key="3">
    <source>
        <dbReference type="ARBA" id="ARBA00022692"/>
    </source>
</evidence>
<comment type="caution">
    <text evidence="13">The sequence shown here is derived from an EMBL/GenBank/DDBJ whole genome shotgun (WGS) entry which is preliminary data.</text>
</comment>
<evidence type="ECO:0000313" key="13">
    <source>
        <dbReference type="EMBL" id="KYO36755.1"/>
    </source>
</evidence>
<organism evidence="13 14">
    <name type="scientific">Alligator mississippiensis</name>
    <name type="common">American alligator</name>
    <dbReference type="NCBI Taxonomy" id="8496"/>
    <lineage>
        <taxon>Eukaryota</taxon>
        <taxon>Metazoa</taxon>
        <taxon>Chordata</taxon>
        <taxon>Craniata</taxon>
        <taxon>Vertebrata</taxon>
        <taxon>Euteleostomi</taxon>
        <taxon>Archelosauria</taxon>
        <taxon>Archosauria</taxon>
        <taxon>Crocodylia</taxon>
        <taxon>Alligatoridae</taxon>
        <taxon>Alligatorinae</taxon>
        <taxon>Alligator</taxon>
    </lineage>
</organism>
<feature type="chain" id="PRO_5007586126" evidence="11">
    <location>
        <begin position="18"/>
        <end position="340"/>
    </location>
</feature>